<accession>A0A0F9ETK3</accession>
<organism evidence="2">
    <name type="scientific">marine sediment metagenome</name>
    <dbReference type="NCBI Taxonomy" id="412755"/>
    <lineage>
        <taxon>unclassified sequences</taxon>
        <taxon>metagenomes</taxon>
        <taxon>ecological metagenomes</taxon>
    </lineage>
</organism>
<comment type="caution">
    <text evidence="2">The sequence shown here is derived from an EMBL/GenBank/DDBJ whole genome shotgun (WGS) entry which is preliminary data.</text>
</comment>
<sequence>SKKENIFLMTIISAFILTIVLIVLKSPNLKKNYIIRNCIYNSLKRFDIKVSSFPT</sequence>
<feature type="transmembrane region" description="Helical" evidence="1">
    <location>
        <begin position="6"/>
        <end position="24"/>
    </location>
</feature>
<keyword evidence="1" id="KW-1133">Transmembrane helix</keyword>
<feature type="non-terminal residue" evidence="2">
    <location>
        <position position="1"/>
    </location>
</feature>
<evidence type="ECO:0000313" key="2">
    <source>
        <dbReference type="EMBL" id="KKL77344.1"/>
    </source>
</evidence>
<evidence type="ECO:0000256" key="1">
    <source>
        <dbReference type="SAM" id="Phobius"/>
    </source>
</evidence>
<protein>
    <submittedName>
        <fullName evidence="2">Uncharacterized protein</fullName>
    </submittedName>
</protein>
<dbReference type="EMBL" id="LAZR01023777">
    <property type="protein sequence ID" value="KKL77344.1"/>
    <property type="molecule type" value="Genomic_DNA"/>
</dbReference>
<gene>
    <name evidence="2" type="ORF">LCGC14_2035810</name>
</gene>
<dbReference type="AlphaFoldDB" id="A0A0F9ETK3"/>
<keyword evidence="1" id="KW-0812">Transmembrane</keyword>
<keyword evidence="1" id="KW-0472">Membrane</keyword>
<reference evidence="2" key="1">
    <citation type="journal article" date="2015" name="Nature">
        <title>Complex archaea that bridge the gap between prokaryotes and eukaryotes.</title>
        <authorList>
            <person name="Spang A."/>
            <person name="Saw J.H."/>
            <person name="Jorgensen S.L."/>
            <person name="Zaremba-Niedzwiedzka K."/>
            <person name="Martijn J."/>
            <person name="Lind A.E."/>
            <person name="van Eijk R."/>
            <person name="Schleper C."/>
            <person name="Guy L."/>
            <person name="Ettema T.J."/>
        </authorList>
    </citation>
    <scope>NUCLEOTIDE SEQUENCE</scope>
</reference>
<name>A0A0F9ETK3_9ZZZZ</name>
<proteinExistence type="predicted"/>